<dbReference type="AlphaFoldDB" id="A0A0F6YH36"/>
<proteinExistence type="predicted"/>
<accession>A0A0F6YH36</accession>
<dbReference type="OrthoDB" id="67403at2"/>
<evidence type="ECO:0000313" key="3">
    <source>
        <dbReference type="EMBL" id="AKF04513.1"/>
    </source>
</evidence>
<organism evidence="3 4">
    <name type="scientific">Sandaracinus amylolyticus</name>
    <dbReference type="NCBI Taxonomy" id="927083"/>
    <lineage>
        <taxon>Bacteria</taxon>
        <taxon>Pseudomonadati</taxon>
        <taxon>Myxococcota</taxon>
        <taxon>Polyangia</taxon>
        <taxon>Polyangiales</taxon>
        <taxon>Sandaracinaceae</taxon>
        <taxon>Sandaracinus</taxon>
    </lineage>
</organism>
<dbReference type="RefSeq" id="WP_053231848.1">
    <property type="nucleotide sequence ID" value="NZ_CP011125.1"/>
</dbReference>
<protein>
    <recommendedName>
        <fullName evidence="5">DUF1440 domain-containing protein</fullName>
    </recommendedName>
</protein>
<keyword evidence="2" id="KW-0472">Membrane</keyword>
<gene>
    <name evidence="3" type="ORF">DB32_001662</name>
</gene>
<sequence length="201" mass="20805">MERDPASVVSAILKGAIAGAIGVWVLDRVSTALYEREGEAEREREAHARPGGLDPTRNVVTRVAAARGMTLTGDALDRPALGVHYALGVVPGALYALARGGRGVSPLAGAALGLALFVVNDEVLNTAMRLAGPPRAYPWQAHARGLVAHLAYGIATDAALGLAQRLSAPCVEARVAPMPDVSEERPDLTPDMAIPPAPLAS</sequence>
<name>A0A0F6YH36_9BACT</name>
<dbReference type="KEGG" id="samy:DB32_001662"/>
<evidence type="ECO:0000256" key="2">
    <source>
        <dbReference type="SAM" id="Phobius"/>
    </source>
</evidence>
<keyword evidence="4" id="KW-1185">Reference proteome</keyword>
<reference evidence="3 4" key="1">
    <citation type="submission" date="2015-03" db="EMBL/GenBank/DDBJ databases">
        <title>Genome assembly of Sandaracinus amylolyticus DSM 53668.</title>
        <authorList>
            <person name="Sharma G."/>
            <person name="Subramanian S."/>
        </authorList>
    </citation>
    <scope>NUCLEOTIDE SEQUENCE [LARGE SCALE GENOMIC DNA]</scope>
    <source>
        <strain evidence="3 4">DSM 53668</strain>
    </source>
</reference>
<feature type="region of interest" description="Disordered" evidence="1">
    <location>
        <begin position="177"/>
        <end position="201"/>
    </location>
</feature>
<evidence type="ECO:0008006" key="5">
    <source>
        <dbReference type="Google" id="ProtNLM"/>
    </source>
</evidence>
<evidence type="ECO:0000256" key="1">
    <source>
        <dbReference type="SAM" id="MobiDB-lite"/>
    </source>
</evidence>
<keyword evidence="2" id="KW-1133">Transmembrane helix</keyword>
<dbReference type="EMBL" id="CP011125">
    <property type="protein sequence ID" value="AKF04513.1"/>
    <property type="molecule type" value="Genomic_DNA"/>
</dbReference>
<keyword evidence="2" id="KW-0812">Transmembrane</keyword>
<evidence type="ECO:0000313" key="4">
    <source>
        <dbReference type="Proteomes" id="UP000034883"/>
    </source>
</evidence>
<dbReference type="Proteomes" id="UP000034883">
    <property type="component" value="Chromosome"/>
</dbReference>
<feature type="transmembrane region" description="Helical" evidence="2">
    <location>
        <begin position="6"/>
        <end position="26"/>
    </location>
</feature>